<dbReference type="GO" id="GO:0005783">
    <property type="term" value="C:endoplasmic reticulum"/>
    <property type="evidence" value="ECO:0007669"/>
    <property type="project" value="UniProtKB-SubCell"/>
</dbReference>
<evidence type="ECO:0000256" key="17">
    <source>
        <dbReference type="ARBA" id="ARBA00038923"/>
    </source>
</evidence>
<comment type="pathway">
    <text evidence="15">Phospholipid metabolism.</text>
</comment>
<dbReference type="GO" id="GO:0006656">
    <property type="term" value="P:phosphatidylcholine biosynthetic process"/>
    <property type="evidence" value="ECO:0007669"/>
    <property type="project" value="TreeGrafter"/>
</dbReference>
<evidence type="ECO:0000256" key="3">
    <source>
        <dbReference type="ARBA" id="ARBA00005074"/>
    </source>
</evidence>
<dbReference type="Pfam" id="PF03062">
    <property type="entry name" value="MBOAT"/>
    <property type="match status" value="1"/>
</dbReference>
<evidence type="ECO:0000256" key="5">
    <source>
        <dbReference type="ARBA" id="ARBA00022516"/>
    </source>
</evidence>
<proteinExistence type="inferred from homology"/>
<dbReference type="PANTHER" id="PTHR13906:SF14">
    <property type="entry name" value="LYSOPHOSPHOLIPID ACYLTRANSFERASE 5"/>
    <property type="match status" value="1"/>
</dbReference>
<protein>
    <recommendedName>
        <fullName evidence="18">Lysophospholipid acyltransferase 5</fullName>
        <ecNumber evidence="16">2.3.1.23</ecNumber>
        <ecNumber evidence="17">2.3.1.n6</ecNumber>
    </recommendedName>
</protein>
<dbReference type="InterPro" id="IPR049941">
    <property type="entry name" value="LPLAT_7/PORCN-like"/>
</dbReference>
<evidence type="ECO:0000256" key="1">
    <source>
        <dbReference type="ARBA" id="ARBA00004141"/>
    </source>
</evidence>
<evidence type="ECO:0000256" key="20">
    <source>
        <dbReference type="SAM" id="Phobius"/>
    </source>
</evidence>
<evidence type="ECO:0000256" key="19">
    <source>
        <dbReference type="SAM" id="MobiDB-lite"/>
    </source>
</evidence>
<evidence type="ECO:0000256" key="4">
    <source>
        <dbReference type="ARBA" id="ARBA00010323"/>
    </source>
</evidence>
<evidence type="ECO:0000256" key="12">
    <source>
        <dbReference type="ARBA" id="ARBA00023209"/>
    </source>
</evidence>
<reference evidence="21 22" key="1">
    <citation type="submission" date="2013-12" db="EMBL/GenBank/DDBJ databases">
        <title>Draft genome of the parsitic nematode Ancylostoma duodenale.</title>
        <authorList>
            <person name="Mitreva M."/>
        </authorList>
    </citation>
    <scope>NUCLEOTIDE SEQUENCE [LARGE SCALE GENOMIC DNA]</scope>
    <source>
        <strain evidence="21 22">Zhejiang</strain>
    </source>
</reference>
<evidence type="ECO:0000256" key="7">
    <source>
        <dbReference type="ARBA" id="ARBA00022692"/>
    </source>
</evidence>
<comment type="pathway">
    <text evidence="3">Lipid metabolism; phospholipid metabolism.</text>
</comment>
<name>A0A0C2GM05_9BILA</name>
<dbReference type="PANTHER" id="PTHR13906">
    <property type="entry name" value="PORCUPINE"/>
    <property type="match status" value="1"/>
</dbReference>
<keyword evidence="10" id="KW-0443">Lipid metabolism</keyword>
<comment type="subcellular location">
    <subcellularLocation>
        <location evidence="2">Endoplasmic reticulum</location>
    </subcellularLocation>
    <subcellularLocation>
        <location evidence="1">Membrane</location>
        <topology evidence="1">Multi-pass membrane protein</topology>
    </subcellularLocation>
</comment>
<evidence type="ECO:0000256" key="15">
    <source>
        <dbReference type="ARBA" id="ARBA00025707"/>
    </source>
</evidence>
<keyword evidence="11 20" id="KW-0472">Membrane</keyword>
<dbReference type="GO" id="GO:0071617">
    <property type="term" value="F:lysophospholipid acyltransferase activity"/>
    <property type="evidence" value="ECO:0007669"/>
    <property type="project" value="TreeGrafter"/>
</dbReference>
<dbReference type="EMBL" id="KN731409">
    <property type="protein sequence ID" value="KIH59984.1"/>
    <property type="molecule type" value="Genomic_DNA"/>
</dbReference>
<evidence type="ECO:0000256" key="10">
    <source>
        <dbReference type="ARBA" id="ARBA00023098"/>
    </source>
</evidence>
<evidence type="ECO:0000256" key="8">
    <source>
        <dbReference type="ARBA" id="ARBA00022824"/>
    </source>
</evidence>
<keyword evidence="5" id="KW-0444">Lipid biosynthesis</keyword>
<evidence type="ECO:0000313" key="22">
    <source>
        <dbReference type="Proteomes" id="UP000054047"/>
    </source>
</evidence>
<organism evidence="21 22">
    <name type="scientific">Ancylostoma duodenale</name>
    <dbReference type="NCBI Taxonomy" id="51022"/>
    <lineage>
        <taxon>Eukaryota</taxon>
        <taxon>Metazoa</taxon>
        <taxon>Ecdysozoa</taxon>
        <taxon>Nematoda</taxon>
        <taxon>Chromadorea</taxon>
        <taxon>Rhabditida</taxon>
        <taxon>Rhabditina</taxon>
        <taxon>Rhabditomorpha</taxon>
        <taxon>Strongyloidea</taxon>
        <taxon>Ancylostomatidae</taxon>
        <taxon>Ancylostomatinae</taxon>
        <taxon>Ancylostoma</taxon>
    </lineage>
</organism>
<gene>
    <name evidence="21" type="ORF">ANCDUO_09769</name>
</gene>
<accession>A0A0C2GM05</accession>
<evidence type="ECO:0000256" key="16">
    <source>
        <dbReference type="ARBA" id="ARBA00026120"/>
    </source>
</evidence>
<keyword evidence="7 20" id="KW-0812">Transmembrane</keyword>
<evidence type="ECO:0000256" key="2">
    <source>
        <dbReference type="ARBA" id="ARBA00004240"/>
    </source>
</evidence>
<evidence type="ECO:0000256" key="18">
    <source>
        <dbReference type="ARBA" id="ARBA00039721"/>
    </source>
</evidence>
<dbReference type="InterPro" id="IPR004299">
    <property type="entry name" value="MBOAT_fam"/>
</dbReference>
<evidence type="ECO:0000256" key="11">
    <source>
        <dbReference type="ARBA" id="ARBA00023136"/>
    </source>
</evidence>
<keyword evidence="13" id="KW-1208">Phospholipid metabolism</keyword>
<keyword evidence="22" id="KW-1185">Reference proteome</keyword>
<evidence type="ECO:0000256" key="6">
    <source>
        <dbReference type="ARBA" id="ARBA00022679"/>
    </source>
</evidence>
<keyword evidence="6" id="KW-0808">Transferase</keyword>
<feature type="non-terminal residue" evidence="21">
    <location>
        <position position="1"/>
    </location>
</feature>
<evidence type="ECO:0000313" key="21">
    <source>
        <dbReference type="EMBL" id="KIH59984.1"/>
    </source>
</evidence>
<comment type="similarity">
    <text evidence="4">Belongs to the membrane-bound acyltransferase family.</text>
</comment>
<dbReference type="GO" id="GO:0047184">
    <property type="term" value="F:1-acylglycerophosphocholine O-acyltransferase activity"/>
    <property type="evidence" value="ECO:0007669"/>
    <property type="project" value="UniProtKB-EC"/>
</dbReference>
<evidence type="ECO:0000256" key="14">
    <source>
        <dbReference type="ARBA" id="ARBA00023315"/>
    </source>
</evidence>
<dbReference type="OrthoDB" id="5974730at2759"/>
<feature type="region of interest" description="Disordered" evidence="19">
    <location>
        <begin position="168"/>
        <end position="194"/>
    </location>
</feature>
<evidence type="ECO:0000256" key="9">
    <source>
        <dbReference type="ARBA" id="ARBA00022989"/>
    </source>
</evidence>
<dbReference type="Proteomes" id="UP000054047">
    <property type="component" value="Unassembled WGS sequence"/>
</dbReference>
<keyword evidence="8" id="KW-0256">Endoplasmic reticulum</keyword>
<sequence length="194" mass="22497">LVILRWDGVRDVHVWKWETGHDFTSLVLSFNCGTNTWAKNHVLRRLRWLDNKPAAHFATLMYLAVWHGYHLGLEFGCMVAQQQLYSLIDRTPGWAELVANPLFRPFVVVCGRTIVLYTTGVGFLTFGLVKTTYWIGPVKSLYFIVYIIYFAIWPLLYQFLRNTLPRKPRTDGKQTPIGSETDSDRAKKRCGLRD</sequence>
<dbReference type="EC" id="2.3.1.n6" evidence="17"/>
<keyword evidence="9 20" id="KW-1133">Transmembrane helix</keyword>
<feature type="transmembrane region" description="Helical" evidence="20">
    <location>
        <begin position="114"/>
        <end position="135"/>
    </location>
</feature>
<dbReference type="EC" id="2.3.1.23" evidence="16"/>
<evidence type="ECO:0000256" key="13">
    <source>
        <dbReference type="ARBA" id="ARBA00023264"/>
    </source>
</evidence>
<keyword evidence="12" id="KW-0594">Phospholipid biosynthesis</keyword>
<feature type="transmembrane region" description="Helical" evidence="20">
    <location>
        <begin position="141"/>
        <end position="160"/>
    </location>
</feature>
<dbReference type="GO" id="GO:0030258">
    <property type="term" value="P:lipid modification"/>
    <property type="evidence" value="ECO:0007669"/>
    <property type="project" value="TreeGrafter"/>
</dbReference>
<dbReference type="GO" id="GO:0016020">
    <property type="term" value="C:membrane"/>
    <property type="evidence" value="ECO:0007669"/>
    <property type="project" value="UniProtKB-SubCell"/>
</dbReference>
<dbReference type="AlphaFoldDB" id="A0A0C2GM05"/>
<keyword evidence="14" id="KW-0012">Acyltransferase</keyword>